<sequence length="19" mass="2332">MFFLKIHKYVICKSHNVSH</sequence>
<dbReference type="AlphaFoldDB" id="A0A0E9RGS5"/>
<dbReference type="EMBL" id="GBXM01080246">
    <property type="protein sequence ID" value="JAH28331.1"/>
    <property type="molecule type" value="Transcribed_RNA"/>
</dbReference>
<name>A0A0E9RGS5_ANGAN</name>
<proteinExistence type="predicted"/>
<organism evidence="1">
    <name type="scientific">Anguilla anguilla</name>
    <name type="common">European freshwater eel</name>
    <name type="synonym">Muraena anguilla</name>
    <dbReference type="NCBI Taxonomy" id="7936"/>
    <lineage>
        <taxon>Eukaryota</taxon>
        <taxon>Metazoa</taxon>
        <taxon>Chordata</taxon>
        <taxon>Craniata</taxon>
        <taxon>Vertebrata</taxon>
        <taxon>Euteleostomi</taxon>
        <taxon>Actinopterygii</taxon>
        <taxon>Neopterygii</taxon>
        <taxon>Teleostei</taxon>
        <taxon>Anguilliformes</taxon>
        <taxon>Anguillidae</taxon>
        <taxon>Anguilla</taxon>
    </lineage>
</organism>
<protein>
    <submittedName>
        <fullName evidence="1">Uncharacterized protein</fullName>
    </submittedName>
</protein>
<accession>A0A0E9RGS5</accession>
<reference evidence="1" key="2">
    <citation type="journal article" date="2015" name="Fish Shellfish Immunol.">
        <title>Early steps in the European eel (Anguilla anguilla)-Vibrio vulnificus interaction in the gills: Role of the RtxA13 toxin.</title>
        <authorList>
            <person name="Callol A."/>
            <person name="Pajuelo D."/>
            <person name="Ebbesson L."/>
            <person name="Teles M."/>
            <person name="MacKenzie S."/>
            <person name="Amaro C."/>
        </authorList>
    </citation>
    <scope>NUCLEOTIDE SEQUENCE</scope>
</reference>
<reference evidence="1" key="1">
    <citation type="submission" date="2014-11" db="EMBL/GenBank/DDBJ databases">
        <authorList>
            <person name="Amaro Gonzalez C."/>
        </authorList>
    </citation>
    <scope>NUCLEOTIDE SEQUENCE</scope>
</reference>
<evidence type="ECO:0000313" key="1">
    <source>
        <dbReference type="EMBL" id="JAH28331.1"/>
    </source>
</evidence>